<dbReference type="NCBIfam" id="TIGR00231">
    <property type="entry name" value="small_GTP"/>
    <property type="match status" value="1"/>
</dbReference>
<dbReference type="PANTHER" id="PTHR42714:SF6">
    <property type="entry name" value="TRANSLATION INITIATION FACTOR IF-2"/>
    <property type="match status" value="1"/>
</dbReference>
<dbReference type="InterPro" id="IPR005225">
    <property type="entry name" value="Small_GTP-bd"/>
</dbReference>
<dbReference type="Pfam" id="PF18133">
    <property type="entry name" value="HydF_tetramer"/>
    <property type="match status" value="1"/>
</dbReference>
<evidence type="ECO:0000259" key="5">
    <source>
        <dbReference type="Pfam" id="PF18133"/>
    </source>
</evidence>
<dbReference type="AlphaFoldDB" id="A0A6N7XF75"/>
<dbReference type="InterPro" id="IPR027417">
    <property type="entry name" value="P-loop_NTPase"/>
</dbReference>
<dbReference type="EMBL" id="VUNQ01000003">
    <property type="protein sequence ID" value="MSU00386.1"/>
    <property type="molecule type" value="Genomic_DNA"/>
</dbReference>
<protein>
    <submittedName>
        <fullName evidence="6">[FeFe] hydrogenase H-cluster maturation GTPase HydF</fullName>
    </submittedName>
</protein>
<keyword evidence="2" id="KW-0342">GTP-binding</keyword>
<dbReference type="GO" id="GO:0002098">
    <property type="term" value="P:tRNA wobble uridine modification"/>
    <property type="evidence" value="ECO:0007669"/>
    <property type="project" value="TreeGrafter"/>
</dbReference>
<evidence type="ECO:0000313" key="7">
    <source>
        <dbReference type="Proteomes" id="UP000469523"/>
    </source>
</evidence>
<dbReference type="Gene3D" id="3.40.50.11420">
    <property type="match status" value="1"/>
</dbReference>
<evidence type="ECO:0000259" key="4">
    <source>
        <dbReference type="Pfam" id="PF18128"/>
    </source>
</evidence>
<evidence type="ECO:0000259" key="3">
    <source>
        <dbReference type="Pfam" id="PF01926"/>
    </source>
</evidence>
<feature type="domain" description="Hydrogen maturase F tetramerization" evidence="5">
    <location>
        <begin position="277"/>
        <end position="395"/>
    </location>
</feature>
<dbReference type="Pfam" id="PF18128">
    <property type="entry name" value="HydF_dimer"/>
    <property type="match status" value="1"/>
</dbReference>
<dbReference type="SUPFAM" id="SSF52540">
    <property type="entry name" value="P-loop containing nucleoside triphosphate hydrolases"/>
    <property type="match status" value="1"/>
</dbReference>
<feature type="domain" description="Hydrogen maturase F dimerization" evidence="4">
    <location>
        <begin position="176"/>
        <end position="273"/>
    </location>
</feature>
<dbReference type="Gene3D" id="3.40.50.11410">
    <property type="match status" value="1"/>
</dbReference>
<dbReference type="Pfam" id="PF01926">
    <property type="entry name" value="MMR_HSR1"/>
    <property type="match status" value="1"/>
</dbReference>
<dbReference type="InterPro" id="IPR023873">
    <property type="entry name" value="FeFe-hyd_GTPase_HydF"/>
</dbReference>
<dbReference type="GO" id="GO:0030488">
    <property type="term" value="P:tRNA methylation"/>
    <property type="evidence" value="ECO:0007669"/>
    <property type="project" value="TreeGrafter"/>
</dbReference>
<reference evidence="6 7" key="1">
    <citation type="submission" date="2019-09" db="EMBL/GenBank/DDBJ databases">
        <title>In-depth cultivation of the pig gut microbiome towards novel bacterial diversity and tailored functional studies.</title>
        <authorList>
            <person name="Wylensek D."/>
            <person name="Hitch T.C.A."/>
            <person name="Clavel T."/>
        </authorList>
    </citation>
    <scope>NUCLEOTIDE SEQUENCE [LARGE SCALE GENOMIC DNA]</scope>
    <source>
        <strain evidence="6 7">WCA3-693-APC-4?</strain>
    </source>
</reference>
<accession>A0A6N7XF75</accession>
<sequence length="405" mass="45824">MMKTPKANRKHIGFYGKRNAGKSSIMNAIIGQEISLVSEIKGTTTDPVSKAVELIPFGPVVFIDTGGIDDEGCLGELRVEKTIKTLEKIDFAIYVIEIDDIDNKYHEKFVEEFKKRDIPYIIVVNKIDTVLEERLEEIKRKWNSAVFMSIKDNATISILKDELIKRLDVEKEEETLIGDIISHGGKVIMVVPIDGEAPKGRLILPQVQLIRDCLDHGIKSYVVRDTELVSAIEDLKDIDLVVTDSKIFKEVDKIVPKSINLTSFSIIMARQKGDLNTFLNGIRTVERLKEKEVPKVLIMESCSHNTSHEDIGKVKIPTLLTKYLGKKIDFNFRMGEDFPKDLETYDLVIHCGSCMLNKRIMENRIKICSDKGVPITNYGILLAYLTGILNRAVKVFIDNRNNVSL</sequence>
<organism evidence="6 7">
    <name type="scientific">Tissierella pigra</name>
    <dbReference type="NCBI Taxonomy" id="2607614"/>
    <lineage>
        <taxon>Bacteria</taxon>
        <taxon>Bacillati</taxon>
        <taxon>Bacillota</taxon>
        <taxon>Tissierellia</taxon>
        <taxon>Tissierellales</taxon>
        <taxon>Tissierellaceae</taxon>
        <taxon>Tissierella</taxon>
    </lineage>
</organism>
<dbReference type="InterPro" id="IPR040644">
    <property type="entry name" value="HydF_tetramer"/>
</dbReference>
<dbReference type="NCBIfam" id="TIGR03918">
    <property type="entry name" value="GTP_HydF"/>
    <property type="match status" value="1"/>
</dbReference>
<name>A0A6N7XF75_9FIRM</name>
<keyword evidence="7" id="KW-1185">Reference proteome</keyword>
<evidence type="ECO:0000256" key="2">
    <source>
        <dbReference type="ARBA" id="ARBA00023134"/>
    </source>
</evidence>
<keyword evidence="1" id="KW-0547">Nucleotide-binding</keyword>
<gene>
    <name evidence="6" type="primary">hydF</name>
    <name evidence="6" type="ORF">FYJ83_02760</name>
</gene>
<evidence type="ECO:0000256" key="1">
    <source>
        <dbReference type="ARBA" id="ARBA00022741"/>
    </source>
</evidence>
<comment type="caution">
    <text evidence="6">The sequence shown here is derived from an EMBL/GenBank/DDBJ whole genome shotgun (WGS) entry which is preliminary data.</text>
</comment>
<proteinExistence type="predicted"/>
<dbReference type="CDD" id="cd00880">
    <property type="entry name" value="Era_like"/>
    <property type="match status" value="1"/>
</dbReference>
<dbReference type="InterPro" id="IPR006073">
    <property type="entry name" value="GTP-bd"/>
</dbReference>
<feature type="domain" description="G" evidence="3">
    <location>
        <begin position="12"/>
        <end position="126"/>
    </location>
</feature>
<evidence type="ECO:0000313" key="6">
    <source>
        <dbReference type="EMBL" id="MSU00386.1"/>
    </source>
</evidence>
<dbReference type="GO" id="GO:0005737">
    <property type="term" value="C:cytoplasm"/>
    <property type="evidence" value="ECO:0007669"/>
    <property type="project" value="TreeGrafter"/>
</dbReference>
<dbReference type="PANTHER" id="PTHR42714">
    <property type="entry name" value="TRNA MODIFICATION GTPASE GTPBP3"/>
    <property type="match status" value="1"/>
</dbReference>
<dbReference type="Proteomes" id="UP000469523">
    <property type="component" value="Unassembled WGS sequence"/>
</dbReference>
<dbReference type="InterPro" id="IPR041606">
    <property type="entry name" value="HydF_dimer"/>
</dbReference>
<dbReference type="Gene3D" id="3.40.50.300">
    <property type="entry name" value="P-loop containing nucleotide triphosphate hydrolases"/>
    <property type="match status" value="1"/>
</dbReference>
<dbReference type="GO" id="GO:0005525">
    <property type="term" value="F:GTP binding"/>
    <property type="evidence" value="ECO:0007669"/>
    <property type="project" value="UniProtKB-KW"/>
</dbReference>